<organism evidence="14 15">
    <name type="scientific">Agrilactobacillus composti DSM 18527 = JCM 14202</name>
    <dbReference type="NCBI Taxonomy" id="1423734"/>
    <lineage>
        <taxon>Bacteria</taxon>
        <taxon>Bacillati</taxon>
        <taxon>Bacillota</taxon>
        <taxon>Bacilli</taxon>
        <taxon>Lactobacillales</taxon>
        <taxon>Lactobacillaceae</taxon>
        <taxon>Agrilactobacillus</taxon>
    </lineage>
</organism>
<evidence type="ECO:0000259" key="13">
    <source>
        <dbReference type="PROSITE" id="PS51178"/>
    </source>
</evidence>
<evidence type="ECO:0000256" key="1">
    <source>
        <dbReference type="ARBA" id="ARBA00012513"/>
    </source>
</evidence>
<dbReference type="Pfam" id="PF00069">
    <property type="entry name" value="Pkinase"/>
    <property type="match status" value="1"/>
</dbReference>
<feature type="transmembrane region" description="Helical" evidence="11">
    <location>
        <begin position="322"/>
        <end position="344"/>
    </location>
</feature>
<feature type="domain" description="PASTA" evidence="13">
    <location>
        <begin position="412"/>
        <end position="479"/>
    </location>
</feature>
<feature type="binding site" evidence="9">
    <location>
        <position position="40"/>
    </location>
    <ligand>
        <name>ATP</name>
        <dbReference type="ChEBI" id="CHEBI:30616"/>
    </ligand>
</feature>
<dbReference type="PATRIC" id="fig|1423734.3.peg.898"/>
<dbReference type="GO" id="GO:0005524">
    <property type="term" value="F:ATP binding"/>
    <property type="evidence" value="ECO:0007669"/>
    <property type="project" value="UniProtKB-UniRule"/>
</dbReference>
<dbReference type="eggNOG" id="COG2815">
    <property type="taxonomic scope" value="Bacteria"/>
</dbReference>
<evidence type="ECO:0000256" key="5">
    <source>
        <dbReference type="ARBA" id="ARBA00022777"/>
    </source>
</evidence>
<feature type="domain" description="Protein kinase" evidence="12">
    <location>
        <begin position="11"/>
        <end position="271"/>
    </location>
</feature>
<keyword evidence="5 14" id="KW-0418">Kinase</keyword>
<dbReference type="STRING" id="1423734.FC83_GL000890"/>
<feature type="region of interest" description="Disordered" evidence="10">
    <location>
        <begin position="569"/>
        <end position="599"/>
    </location>
</feature>
<dbReference type="SMART" id="SM00740">
    <property type="entry name" value="PASTA"/>
    <property type="match status" value="3"/>
</dbReference>
<evidence type="ECO:0000313" key="15">
    <source>
        <dbReference type="Proteomes" id="UP000051236"/>
    </source>
</evidence>
<dbReference type="PROSITE" id="PS00108">
    <property type="entry name" value="PROTEIN_KINASE_ST"/>
    <property type="match status" value="1"/>
</dbReference>
<keyword evidence="4 9" id="KW-0547">Nucleotide-binding</keyword>
<feature type="compositionally biased region" description="Low complexity" evidence="10">
    <location>
        <begin position="570"/>
        <end position="599"/>
    </location>
</feature>
<dbReference type="NCBIfam" id="NF033483">
    <property type="entry name" value="PknB_PASTA_kin"/>
    <property type="match status" value="1"/>
</dbReference>
<dbReference type="CDD" id="cd14014">
    <property type="entry name" value="STKc_PknB_like"/>
    <property type="match status" value="1"/>
</dbReference>
<protein>
    <recommendedName>
        <fullName evidence="1">non-specific serine/threonine protein kinase</fullName>
        <ecNumber evidence="1">2.7.11.1</ecNumber>
    </recommendedName>
</protein>
<accession>X0QM95</accession>
<dbReference type="InterPro" id="IPR017441">
    <property type="entry name" value="Protein_kinase_ATP_BS"/>
</dbReference>
<evidence type="ECO:0000256" key="8">
    <source>
        <dbReference type="ARBA" id="ARBA00048679"/>
    </source>
</evidence>
<gene>
    <name evidence="14" type="ORF">FC83_GL000890</name>
</gene>
<dbReference type="PROSITE" id="PS00107">
    <property type="entry name" value="PROTEIN_KINASE_ATP"/>
    <property type="match status" value="1"/>
</dbReference>
<keyword evidence="15" id="KW-1185">Reference proteome</keyword>
<keyword evidence="11" id="KW-1133">Transmembrane helix</keyword>
<keyword evidence="6 9" id="KW-0067">ATP-binding</keyword>
<evidence type="ECO:0000256" key="6">
    <source>
        <dbReference type="ARBA" id="ARBA00022840"/>
    </source>
</evidence>
<dbReference type="Gene3D" id="2.60.40.2560">
    <property type="match status" value="1"/>
</dbReference>
<evidence type="ECO:0000256" key="3">
    <source>
        <dbReference type="ARBA" id="ARBA00022679"/>
    </source>
</evidence>
<dbReference type="EMBL" id="AZGA01000011">
    <property type="protein sequence ID" value="KRM35862.1"/>
    <property type="molecule type" value="Genomic_DNA"/>
</dbReference>
<evidence type="ECO:0000256" key="10">
    <source>
        <dbReference type="SAM" id="MobiDB-lite"/>
    </source>
</evidence>
<keyword evidence="2" id="KW-0723">Serine/threonine-protein kinase</keyword>
<proteinExistence type="predicted"/>
<evidence type="ECO:0000313" key="14">
    <source>
        <dbReference type="EMBL" id="KRM35862.1"/>
    </source>
</evidence>
<feature type="domain" description="PASTA" evidence="13">
    <location>
        <begin position="480"/>
        <end position="548"/>
    </location>
</feature>
<dbReference type="CDD" id="cd06577">
    <property type="entry name" value="PASTA_pknB"/>
    <property type="match status" value="3"/>
</dbReference>
<reference evidence="14 15" key="1">
    <citation type="journal article" date="2015" name="Genome Announc.">
        <title>Expanding the biotechnology potential of lactobacilli through comparative genomics of 213 strains and associated genera.</title>
        <authorList>
            <person name="Sun Z."/>
            <person name="Harris H.M."/>
            <person name="McCann A."/>
            <person name="Guo C."/>
            <person name="Argimon S."/>
            <person name="Zhang W."/>
            <person name="Yang X."/>
            <person name="Jeffery I.B."/>
            <person name="Cooney J.C."/>
            <person name="Kagawa T.F."/>
            <person name="Liu W."/>
            <person name="Song Y."/>
            <person name="Salvetti E."/>
            <person name="Wrobel A."/>
            <person name="Rasinkangas P."/>
            <person name="Parkhill J."/>
            <person name="Rea M.C."/>
            <person name="O'Sullivan O."/>
            <person name="Ritari J."/>
            <person name="Douillard F.P."/>
            <person name="Paul Ross R."/>
            <person name="Yang R."/>
            <person name="Briner A.E."/>
            <person name="Felis G.E."/>
            <person name="de Vos W.M."/>
            <person name="Barrangou R."/>
            <person name="Klaenhammer T.R."/>
            <person name="Caufield P.W."/>
            <person name="Cui Y."/>
            <person name="Zhang H."/>
            <person name="O'Toole P.W."/>
        </authorList>
    </citation>
    <scope>NUCLEOTIDE SEQUENCE [LARGE SCALE GENOMIC DNA]</scope>
    <source>
        <strain evidence="14 15">DSM 18527</strain>
    </source>
</reference>
<dbReference type="InterPro" id="IPR005543">
    <property type="entry name" value="PASTA_dom"/>
</dbReference>
<dbReference type="GO" id="GO:0004674">
    <property type="term" value="F:protein serine/threonine kinase activity"/>
    <property type="evidence" value="ECO:0007669"/>
    <property type="project" value="UniProtKB-KW"/>
</dbReference>
<keyword evidence="11" id="KW-0472">Membrane</keyword>
<dbReference type="InterPro" id="IPR008271">
    <property type="entry name" value="Ser/Thr_kinase_AS"/>
</dbReference>
<name>X0QM95_9LACO</name>
<feature type="domain" description="PASTA" evidence="13">
    <location>
        <begin position="344"/>
        <end position="411"/>
    </location>
</feature>
<dbReference type="PROSITE" id="PS50011">
    <property type="entry name" value="PROTEIN_KINASE_DOM"/>
    <property type="match status" value="1"/>
</dbReference>
<evidence type="ECO:0000256" key="7">
    <source>
        <dbReference type="ARBA" id="ARBA00047899"/>
    </source>
</evidence>
<dbReference type="Gene3D" id="3.30.200.20">
    <property type="entry name" value="Phosphorylase Kinase, domain 1"/>
    <property type="match status" value="1"/>
</dbReference>
<comment type="caution">
    <text evidence="14">The sequence shown here is derived from an EMBL/GenBank/DDBJ whole genome shotgun (WGS) entry which is preliminary data.</text>
</comment>
<dbReference type="PROSITE" id="PS51178">
    <property type="entry name" value="PASTA"/>
    <property type="match status" value="3"/>
</dbReference>
<evidence type="ECO:0000256" key="11">
    <source>
        <dbReference type="SAM" id="Phobius"/>
    </source>
</evidence>
<dbReference type="PANTHER" id="PTHR43289">
    <property type="entry name" value="MITOGEN-ACTIVATED PROTEIN KINASE KINASE KINASE 20-RELATED"/>
    <property type="match status" value="1"/>
</dbReference>
<dbReference type="FunFam" id="3.30.200.20:FF:000035">
    <property type="entry name" value="Serine/threonine protein kinase Stk1"/>
    <property type="match status" value="1"/>
</dbReference>
<dbReference type="Proteomes" id="UP000051236">
    <property type="component" value="Unassembled WGS sequence"/>
</dbReference>
<dbReference type="InterPro" id="IPR011009">
    <property type="entry name" value="Kinase-like_dom_sf"/>
</dbReference>
<dbReference type="Gene3D" id="1.10.510.10">
    <property type="entry name" value="Transferase(Phosphotransferase) domain 1"/>
    <property type="match status" value="1"/>
</dbReference>
<evidence type="ECO:0000256" key="2">
    <source>
        <dbReference type="ARBA" id="ARBA00022527"/>
    </source>
</evidence>
<dbReference type="FunFam" id="1.10.510.10:FF:000021">
    <property type="entry name" value="Serine/threonine protein kinase"/>
    <property type="match status" value="1"/>
</dbReference>
<evidence type="ECO:0000259" key="12">
    <source>
        <dbReference type="PROSITE" id="PS50011"/>
    </source>
</evidence>
<sequence>METNHILSGRYKIIKPIGEGGMANVYLADDLQTKKQVAIKVLRMDLQSNDDTKRRFQREARASRKLNHPNIVKVFDIGEENGMSYIVMEYVVGMDLKHYIQKYFPIPYQKVIDIMSEILDAVQVAHDHDIIHRDLKPQNIMIDNHDHIKIMDFGIAVALHDNSLTQTNTLLGSVHYLSPEQAKGGMATKQSDIYALGIILYELLTGKVPFEGESAVSIAIKHFQSEIPSVQKFDPRIPQALENVVLHATAKNPKDRYLSAKEMKADIQTSLQKSRANEAKYLPALRDDLDETKIIDVPAKSDLTTPDKKQSRKLAFLKRKRFWLWAGILGLLVILITGIVIGSAKKDVTIPDLSGMSQTQAESTLGDNHLQVGDVAQQHDDNVQKNRVIKTIPNKGMVVKENSRVGLLISLGPKKIEVANYVGKNYTDVAKTLKKLGFTVRKTTVTSNDYAAGQITKQDVPDGKKVIPRDTIITFTVSTGEAVINMRDLTNYTQKSVQDYANENGLNVSFSSAYSDTVEKGLVISQSPSAGTPISREANIKVSLSLGKRPVKPATTTFSKTLTIPYNPVTTSSTSASTSSSTQSSSTSSSSLSSSAQSSGGVQENHVTIFIQDSTHNINTVYKQFPITQDTQVNLSFTVKQNESAYYRIVRDGELIMSDEVQAPQ</sequence>
<keyword evidence="3" id="KW-0808">Transferase</keyword>
<dbReference type="PANTHER" id="PTHR43289:SF34">
    <property type="entry name" value="SERINE_THREONINE-PROTEIN KINASE YBDM-RELATED"/>
    <property type="match status" value="1"/>
</dbReference>
<dbReference type="AlphaFoldDB" id="X0QM95"/>
<evidence type="ECO:0000256" key="4">
    <source>
        <dbReference type="ARBA" id="ARBA00022741"/>
    </source>
</evidence>
<dbReference type="InterPro" id="IPR000719">
    <property type="entry name" value="Prot_kinase_dom"/>
</dbReference>
<comment type="catalytic activity">
    <reaction evidence="7">
        <text>L-threonyl-[protein] + ATP = O-phospho-L-threonyl-[protein] + ADP + H(+)</text>
        <dbReference type="Rhea" id="RHEA:46608"/>
        <dbReference type="Rhea" id="RHEA-COMP:11060"/>
        <dbReference type="Rhea" id="RHEA-COMP:11605"/>
        <dbReference type="ChEBI" id="CHEBI:15378"/>
        <dbReference type="ChEBI" id="CHEBI:30013"/>
        <dbReference type="ChEBI" id="CHEBI:30616"/>
        <dbReference type="ChEBI" id="CHEBI:61977"/>
        <dbReference type="ChEBI" id="CHEBI:456216"/>
        <dbReference type="EC" id="2.7.11.1"/>
    </reaction>
</comment>
<dbReference type="EC" id="2.7.11.1" evidence="1"/>
<evidence type="ECO:0000256" key="9">
    <source>
        <dbReference type="PROSITE-ProRule" id="PRU10141"/>
    </source>
</evidence>
<dbReference type="SMART" id="SM00220">
    <property type="entry name" value="S_TKc"/>
    <property type="match status" value="1"/>
</dbReference>
<dbReference type="Pfam" id="PF03793">
    <property type="entry name" value="PASTA"/>
    <property type="match status" value="3"/>
</dbReference>
<dbReference type="SUPFAM" id="SSF56112">
    <property type="entry name" value="Protein kinase-like (PK-like)"/>
    <property type="match status" value="1"/>
</dbReference>
<comment type="catalytic activity">
    <reaction evidence="8">
        <text>L-seryl-[protein] + ATP = O-phospho-L-seryl-[protein] + ADP + H(+)</text>
        <dbReference type="Rhea" id="RHEA:17989"/>
        <dbReference type="Rhea" id="RHEA-COMP:9863"/>
        <dbReference type="Rhea" id="RHEA-COMP:11604"/>
        <dbReference type="ChEBI" id="CHEBI:15378"/>
        <dbReference type="ChEBI" id="CHEBI:29999"/>
        <dbReference type="ChEBI" id="CHEBI:30616"/>
        <dbReference type="ChEBI" id="CHEBI:83421"/>
        <dbReference type="ChEBI" id="CHEBI:456216"/>
        <dbReference type="EC" id="2.7.11.1"/>
    </reaction>
</comment>
<keyword evidence="11" id="KW-0812">Transmembrane</keyword>
<dbReference type="Gene3D" id="3.30.10.20">
    <property type="match status" value="3"/>
</dbReference>
<dbReference type="eggNOG" id="COG0515">
    <property type="taxonomic scope" value="Bacteria"/>
</dbReference>